<dbReference type="PANTHER" id="PTHR43143:SF1">
    <property type="entry name" value="SERINE_THREONINE-PROTEIN PHOSPHATASE CPPED1"/>
    <property type="match status" value="1"/>
</dbReference>
<reference evidence="6 8" key="3">
    <citation type="submission" date="2019-04" db="EMBL/GenBank/DDBJ databases">
        <title>Microbes associate with the intestines of laboratory mice.</title>
        <authorList>
            <person name="Navarre W."/>
            <person name="Wong E."/>
            <person name="Huang K."/>
            <person name="Tropini C."/>
            <person name="Ng K."/>
            <person name="Yu B."/>
        </authorList>
    </citation>
    <scope>NUCLEOTIDE SEQUENCE [LARGE SCALE GENOMIC DNA]</scope>
    <source>
        <strain evidence="6 8">NM06_A21</strain>
    </source>
</reference>
<feature type="domain" description="Calcineurin-like phosphoesterase C-terminal" evidence="3">
    <location>
        <begin position="340"/>
        <end position="513"/>
    </location>
</feature>
<dbReference type="InterPro" id="IPR051918">
    <property type="entry name" value="STPP_CPPED1"/>
</dbReference>
<evidence type="ECO:0000313" key="8">
    <source>
        <dbReference type="Proteomes" id="UP000306630"/>
    </source>
</evidence>
<dbReference type="KEGG" id="pary:A4V02_12560"/>
<dbReference type="STRING" id="1796646.A4V02_12560"/>
<keyword evidence="7" id="KW-1185">Reference proteome</keyword>
<evidence type="ECO:0000259" key="2">
    <source>
        <dbReference type="Pfam" id="PF00149"/>
    </source>
</evidence>
<organism evidence="5 7">
    <name type="scientific">Muribaculum intestinale</name>
    <dbReference type="NCBI Taxonomy" id="1796646"/>
    <lineage>
        <taxon>Bacteria</taxon>
        <taxon>Pseudomonadati</taxon>
        <taxon>Bacteroidota</taxon>
        <taxon>Bacteroidia</taxon>
        <taxon>Bacteroidales</taxon>
        <taxon>Muribaculaceae</taxon>
        <taxon>Muribaculum</taxon>
    </lineage>
</organism>
<feature type="domain" description="Calcineurin-like phosphoesterase N-terminal" evidence="4">
    <location>
        <begin position="24"/>
        <end position="101"/>
    </location>
</feature>
<dbReference type="EMBL" id="CP015402">
    <property type="protein sequence ID" value="ANU64469.2"/>
    <property type="molecule type" value="Genomic_DNA"/>
</dbReference>
<dbReference type="OrthoDB" id="1776264at2"/>
<dbReference type="Pfam" id="PF16371">
    <property type="entry name" value="MetallophosN"/>
    <property type="match status" value="1"/>
</dbReference>
<evidence type="ECO:0000259" key="3">
    <source>
        <dbReference type="Pfam" id="PF16370"/>
    </source>
</evidence>
<evidence type="ECO:0000259" key="4">
    <source>
        <dbReference type="Pfam" id="PF16371"/>
    </source>
</evidence>
<reference evidence="7" key="1">
    <citation type="submission" date="2016-04" db="EMBL/GenBank/DDBJ databases">
        <title>Complete Genome Sequences of Twelve Strains of a Stable Defined Moderately Diverse Mouse Microbiota 2 (sDMDMm2).</title>
        <authorList>
            <person name="Uchimura Y."/>
            <person name="Wyss M."/>
            <person name="Brugiroux S."/>
            <person name="Limenitakis J.P."/>
            <person name="Stecher B."/>
            <person name="McCoy K.D."/>
            <person name="Macpherson A.J."/>
        </authorList>
    </citation>
    <scope>NUCLEOTIDE SEQUENCE [LARGE SCALE GENOMIC DNA]</scope>
    <source>
        <strain evidence="7">YL27</strain>
    </source>
</reference>
<dbReference type="InterPro" id="IPR032285">
    <property type="entry name" value="Metallophos_N"/>
</dbReference>
<dbReference type="GO" id="GO:0016787">
    <property type="term" value="F:hydrolase activity"/>
    <property type="evidence" value="ECO:0007669"/>
    <property type="project" value="InterPro"/>
</dbReference>
<dbReference type="SUPFAM" id="SSF49464">
    <property type="entry name" value="Carboxypeptidase regulatory domain-like"/>
    <property type="match status" value="1"/>
</dbReference>
<feature type="domain" description="Calcineurin-like phosphoesterase" evidence="2">
    <location>
        <begin position="113"/>
        <end position="327"/>
    </location>
</feature>
<evidence type="ECO:0008006" key="9">
    <source>
        <dbReference type="Google" id="ProtNLM"/>
    </source>
</evidence>
<evidence type="ECO:0000313" key="6">
    <source>
        <dbReference type="EMBL" id="TGY75126.1"/>
    </source>
</evidence>
<evidence type="ECO:0000256" key="1">
    <source>
        <dbReference type="SAM" id="SignalP"/>
    </source>
</evidence>
<dbReference type="InterPro" id="IPR032288">
    <property type="entry name" value="Metallophos_C"/>
</dbReference>
<dbReference type="Pfam" id="PF16370">
    <property type="entry name" value="MetallophosC"/>
    <property type="match status" value="1"/>
</dbReference>
<feature type="chain" id="PRO_5012384846" description="Metallophosphoesterase" evidence="1">
    <location>
        <begin position="19"/>
        <end position="532"/>
    </location>
</feature>
<dbReference type="AlphaFoldDB" id="A0A1B1SCD9"/>
<dbReference type="Proteomes" id="UP000186351">
    <property type="component" value="Chromosome"/>
</dbReference>
<reference evidence="5" key="2">
    <citation type="submission" date="2017-04" db="EMBL/GenBank/DDBJ databases">
        <title>Complete Genome Sequences of Twelve Strains of a Stable Defined Moderately Diverse Mouse Microbiota 2 (sDMDMm2).</title>
        <authorList>
            <person name="Uchimura Y."/>
            <person name="Wyss M."/>
            <person name="Brugiroux S."/>
            <person name="Limenitakis J.P."/>
            <person name="Stecher B."/>
            <person name="McCoy K.D."/>
            <person name="Macpherson A.J."/>
        </authorList>
    </citation>
    <scope>NUCLEOTIDE SEQUENCE</scope>
    <source>
        <strain evidence="5">YL27</strain>
    </source>
</reference>
<name>A0A1B1SCD9_9BACT</name>
<evidence type="ECO:0000313" key="7">
    <source>
        <dbReference type="Proteomes" id="UP000186351"/>
    </source>
</evidence>
<proteinExistence type="predicted"/>
<keyword evidence="1" id="KW-0732">Signal</keyword>
<dbReference type="InterPro" id="IPR008969">
    <property type="entry name" value="CarboxyPept-like_regulatory"/>
</dbReference>
<dbReference type="Proteomes" id="UP000306630">
    <property type="component" value="Unassembled WGS sequence"/>
</dbReference>
<dbReference type="RefSeq" id="WP_084274142.1">
    <property type="nucleotide sequence ID" value="NZ_CAJTAP010000009.1"/>
</dbReference>
<gene>
    <name evidence="5" type="ORF">A4V02_12560</name>
    <name evidence="6" type="ORF">E5333_04795</name>
</gene>
<accession>A0A1B1SCD9</accession>
<dbReference type="InterPro" id="IPR004843">
    <property type="entry name" value="Calcineurin-like_PHP"/>
</dbReference>
<sequence length="532" mass="59373">MRILFTSILSAILLPVMADTLVHGTVTDVAGIPVAGAAISDGHEVVLTDLAGQYSLMSPLDLGYVFVSTPDGYEPAERLGNRPKFWQHVAQGETSPVDFRLRRLPSDSALAVIAVADLQIANRAVDRERLRDLYVPDLNRAVDSLRSCGLNPIVLTLGDQTCEYYWYDNNYGLADFNREFTVGAPVYHTMGNHDNDPYFAGDIPAATTWHREMGPSYYSFNRGGCHFVVLDNILYNNADGAPGHHGKRDYRTGMTSSQLAWLERDLATVRDKDAPLFISMHGVLLSYPVAEGDTVKTVYRMTNGGQHIDSLLAPFRRINVLSGHAHNSHFQHTPDGRIREYNYQAACGTWWPARIKPPRPNFWMGGDGAPWGYAIWNFSTPEPTQLYKGFAMSPDYQMRVYDLNCVAITDTTLTKAYLPGDESNRNVVLANVWAYEPGCSVRMFEDGRELKVTRVKAQDPLHFMLRAIPLKADGVAVNKALMPENTAHMFRAHASRPDTPVMVEFTDIHGHTFTTVLSRPARNSCLETFLAK</sequence>
<dbReference type="Gene3D" id="3.60.21.10">
    <property type="match status" value="1"/>
</dbReference>
<feature type="signal peptide" evidence="1">
    <location>
        <begin position="1"/>
        <end position="18"/>
    </location>
</feature>
<evidence type="ECO:0000313" key="5">
    <source>
        <dbReference type="EMBL" id="ANU64469.2"/>
    </source>
</evidence>
<dbReference type="GeneID" id="65537707"/>
<dbReference type="EMBL" id="SRYD01000014">
    <property type="protein sequence ID" value="TGY75126.1"/>
    <property type="molecule type" value="Genomic_DNA"/>
</dbReference>
<dbReference type="InterPro" id="IPR029052">
    <property type="entry name" value="Metallo-depent_PP-like"/>
</dbReference>
<accession>A0A1Z2XG74</accession>
<dbReference type="Pfam" id="PF00149">
    <property type="entry name" value="Metallophos"/>
    <property type="match status" value="1"/>
</dbReference>
<dbReference type="PANTHER" id="PTHR43143">
    <property type="entry name" value="METALLOPHOSPHOESTERASE, CALCINEURIN SUPERFAMILY"/>
    <property type="match status" value="1"/>
</dbReference>
<protein>
    <recommendedName>
        <fullName evidence="9">Metallophosphoesterase</fullName>
    </recommendedName>
</protein>
<dbReference type="SUPFAM" id="SSF56300">
    <property type="entry name" value="Metallo-dependent phosphatases"/>
    <property type="match status" value="1"/>
</dbReference>